<accession>A0A1J8R6D8</accession>
<dbReference type="PROSITE" id="PS50181">
    <property type="entry name" value="FBOX"/>
    <property type="match status" value="1"/>
</dbReference>
<comment type="caution">
    <text evidence="2">The sequence shown here is derived from an EMBL/GenBank/DDBJ whole genome shotgun (WGS) entry which is preliminary data.</text>
</comment>
<dbReference type="Gene3D" id="3.80.10.10">
    <property type="entry name" value="Ribonuclease Inhibitor"/>
    <property type="match status" value="1"/>
</dbReference>
<dbReference type="AlphaFoldDB" id="A0A1J8R6D8"/>
<reference evidence="2 3" key="1">
    <citation type="submission" date="2016-03" db="EMBL/GenBank/DDBJ databases">
        <title>Comparative genomics of the ectomycorrhizal sister species Rhizopogon vinicolor and Rhizopogon vesiculosus (Basidiomycota: Boletales) reveals a divergence of the mating type B locus.</title>
        <authorList>
            <person name="Mujic A.B."/>
            <person name="Kuo A."/>
            <person name="Tritt A."/>
            <person name="Lipzen A."/>
            <person name="Chen C."/>
            <person name="Johnson J."/>
            <person name="Sharma A."/>
            <person name="Barry K."/>
            <person name="Grigoriev I.V."/>
            <person name="Spatafora J.W."/>
        </authorList>
    </citation>
    <scope>NUCLEOTIDE SEQUENCE [LARGE SCALE GENOMIC DNA]</scope>
    <source>
        <strain evidence="2 3">AM-OR11-056</strain>
    </source>
</reference>
<sequence length="365" mass="41095">MYLPDALFRDIAVLCCRSTKSNNKKSQKPNSYQDNGPPILRLPPDVLDHCWSYLRQSDLFQVSRVCRVFWHTSRLRIFQSLAINLSSSPILPLDQKSVPRSTNQKPNTLELATARVKSFYSDPDARELWDMLKELEIAGGNFSPRSIDGCPVSVLCNPPYLERLTLIDSLVTPTALTALSSMEHFPHLTYLSVLVNPSSRGHFLRFLATIPSLITLRIFPWSADITPDYPLPAMSYLRSYNGYPHFLSHVVPGRPVDRVCLVLLEITTSKEDGQTDDYTIHTDLVSNLLDISRSTVPVRSLKIEYFQPTLQHLTAIAKYLPDLYCLDLVLISAPSSLIPEDLIISSSFEDLDCAGSPLDALDTIW</sequence>
<gene>
    <name evidence="2" type="ORF">AZE42_04914</name>
</gene>
<dbReference type="InterPro" id="IPR036047">
    <property type="entry name" value="F-box-like_dom_sf"/>
</dbReference>
<dbReference type="InterPro" id="IPR032675">
    <property type="entry name" value="LRR_dom_sf"/>
</dbReference>
<feature type="non-terminal residue" evidence="2">
    <location>
        <position position="365"/>
    </location>
</feature>
<dbReference type="OrthoDB" id="2663687at2759"/>
<dbReference type="Proteomes" id="UP000183567">
    <property type="component" value="Unassembled WGS sequence"/>
</dbReference>
<protein>
    <recommendedName>
        <fullName evidence="1">F-box domain-containing protein</fullName>
    </recommendedName>
</protein>
<feature type="domain" description="F-box" evidence="1">
    <location>
        <begin position="36"/>
        <end position="81"/>
    </location>
</feature>
<dbReference type="CDD" id="cd09917">
    <property type="entry name" value="F-box_SF"/>
    <property type="match status" value="1"/>
</dbReference>
<dbReference type="InterPro" id="IPR001810">
    <property type="entry name" value="F-box_dom"/>
</dbReference>
<evidence type="ECO:0000313" key="2">
    <source>
        <dbReference type="EMBL" id="OJA19468.1"/>
    </source>
</evidence>
<evidence type="ECO:0000259" key="1">
    <source>
        <dbReference type="PROSITE" id="PS50181"/>
    </source>
</evidence>
<dbReference type="SUPFAM" id="SSF81383">
    <property type="entry name" value="F-box domain"/>
    <property type="match status" value="1"/>
</dbReference>
<name>A0A1J8R6D8_9AGAM</name>
<dbReference type="EMBL" id="LVVM01001030">
    <property type="protein sequence ID" value="OJA19468.1"/>
    <property type="molecule type" value="Genomic_DNA"/>
</dbReference>
<evidence type="ECO:0000313" key="3">
    <source>
        <dbReference type="Proteomes" id="UP000183567"/>
    </source>
</evidence>
<proteinExistence type="predicted"/>
<dbReference type="SUPFAM" id="SSF52047">
    <property type="entry name" value="RNI-like"/>
    <property type="match status" value="1"/>
</dbReference>
<organism evidence="2 3">
    <name type="scientific">Rhizopogon vesiculosus</name>
    <dbReference type="NCBI Taxonomy" id="180088"/>
    <lineage>
        <taxon>Eukaryota</taxon>
        <taxon>Fungi</taxon>
        <taxon>Dikarya</taxon>
        <taxon>Basidiomycota</taxon>
        <taxon>Agaricomycotina</taxon>
        <taxon>Agaricomycetes</taxon>
        <taxon>Agaricomycetidae</taxon>
        <taxon>Boletales</taxon>
        <taxon>Suillineae</taxon>
        <taxon>Rhizopogonaceae</taxon>
        <taxon>Rhizopogon</taxon>
    </lineage>
</organism>
<dbReference type="STRING" id="180088.A0A1J8R6D8"/>
<keyword evidence="3" id="KW-1185">Reference proteome</keyword>